<feature type="transmembrane region" description="Helical" evidence="6">
    <location>
        <begin position="347"/>
        <end position="364"/>
    </location>
</feature>
<dbReference type="PANTHER" id="PTHR19317:SF0">
    <property type="entry name" value="PRENYLATED RAB ACCEPTOR PROTEIN 1"/>
    <property type="match status" value="1"/>
</dbReference>
<keyword evidence="2 6" id="KW-0812">Transmembrane</keyword>
<dbReference type="Pfam" id="PF03208">
    <property type="entry name" value="PRA1"/>
    <property type="match status" value="1"/>
</dbReference>
<comment type="subcellular location">
    <subcellularLocation>
        <location evidence="1">Membrane</location>
        <topology evidence="1">Multi-pass membrane protein</topology>
    </subcellularLocation>
</comment>
<dbReference type="STRING" id="656916.A0A2G7G9R7"/>
<comment type="caution">
    <text evidence="8">The sequence shown here is derived from an EMBL/GenBank/DDBJ whole genome shotgun (WGS) entry which is preliminary data.</text>
</comment>
<evidence type="ECO:0000256" key="1">
    <source>
        <dbReference type="ARBA" id="ARBA00004141"/>
    </source>
</evidence>
<keyword evidence="4 6" id="KW-0472">Membrane</keyword>
<gene>
    <name evidence="8" type="ORF">AARAC_003205</name>
</gene>
<dbReference type="InterPro" id="IPR004895">
    <property type="entry name" value="Prenylated_rab_accept_PRA1"/>
</dbReference>
<evidence type="ECO:0000256" key="2">
    <source>
        <dbReference type="ARBA" id="ARBA00022692"/>
    </source>
</evidence>
<dbReference type="AlphaFoldDB" id="A0A2G7G9R7"/>
<organism evidence="8 9">
    <name type="scientific">Aspergillus arachidicola</name>
    <dbReference type="NCBI Taxonomy" id="656916"/>
    <lineage>
        <taxon>Eukaryota</taxon>
        <taxon>Fungi</taxon>
        <taxon>Dikarya</taxon>
        <taxon>Ascomycota</taxon>
        <taxon>Pezizomycotina</taxon>
        <taxon>Eurotiomycetes</taxon>
        <taxon>Eurotiomycetidae</taxon>
        <taxon>Eurotiales</taxon>
        <taxon>Aspergillaceae</taxon>
        <taxon>Aspergillus</taxon>
        <taxon>Aspergillus subgen. Circumdati</taxon>
    </lineage>
</organism>
<protein>
    <submittedName>
        <fullName evidence="8">Prenylated RAB acceptor</fullName>
    </submittedName>
</protein>
<feature type="region of interest" description="Disordered" evidence="5">
    <location>
        <begin position="305"/>
        <end position="334"/>
    </location>
</feature>
<evidence type="ECO:0000256" key="5">
    <source>
        <dbReference type="SAM" id="MobiDB-lite"/>
    </source>
</evidence>
<sequence>MSPIQIPVDAITSRFGERFNSLRSQSLGSRFANLRPISEFLDVKRVSKPANFGEVQSRVNYNLSYFSSNYAAVFVMLSIYSLLTNFMLLFVIILVTGGLYGIGKLQGRDLDLGFARFNTSQLYTGLLIVAVPLGFLASPISTVLWLIGATGVGGGLGGRPRTPYGMPQWGRPPGAQRGRQTGRWADPWVEGDLRIEEINSEDEYLLRDNRDFYAKQLTGMDMDEILGRRKRMFEYDKFSDETGFVDGMDYSLHEDGDSTVAYAVQLALKDKEEWHVEHALERIRRAQMLGQKNVRLSKRELEALERKRMQTGGKRDPRRRKPTTKGSRSRDSSTYISDIGAQGLKPLFITGSVITVVFLDLSFISERWLRHAGQLVPNKGRFDKACAVLSIFFSIAGALGLILLSIFDTLRHPHMHDGFLVMFLVGYIISAILICAEYLRLGVFYRSQHRVLFASFVIKLLFIIIEIALAIAFAVLGKKGPSKRNAAAVLEWVIALIFTFYVLSFVVDLLPSVRTRRHVPQGEKRIVRSEMENGMAQPNATIEEPLTTDSAGPNMDYSYYRGQRM</sequence>
<evidence type="ECO:0000256" key="6">
    <source>
        <dbReference type="SAM" id="Phobius"/>
    </source>
</evidence>
<feature type="transmembrane region" description="Helical" evidence="6">
    <location>
        <begin position="451"/>
        <end position="477"/>
    </location>
</feature>
<feature type="transmembrane region" description="Helical" evidence="6">
    <location>
        <begin position="122"/>
        <end position="147"/>
    </location>
</feature>
<reference evidence="8 9" key="1">
    <citation type="submission" date="2017-05" db="EMBL/GenBank/DDBJ databases">
        <title>Genome sequence for an aflatoxigenic pathogen of Argentinian peanut, Aspergillus arachidicola.</title>
        <authorList>
            <person name="Moore G."/>
            <person name="Beltz S.B."/>
            <person name="Mack B.M."/>
        </authorList>
    </citation>
    <scope>NUCLEOTIDE SEQUENCE [LARGE SCALE GENOMIC DNA]</scope>
    <source>
        <strain evidence="8 9">CBS 117610</strain>
    </source>
</reference>
<accession>A0A2G7G9R7</accession>
<evidence type="ECO:0000313" key="9">
    <source>
        <dbReference type="Proteomes" id="UP000231358"/>
    </source>
</evidence>
<feature type="transmembrane region" description="Helical" evidence="6">
    <location>
        <begin position="489"/>
        <end position="510"/>
    </location>
</feature>
<dbReference type="PANTHER" id="PTHR19317">
    <property type="entry name" value="PRENYLATED RAB ACCEPTOR 1-RELATED"/>
    <property type="match status" value="1"/>
</dbReference>
<feature type="transmembrane region" description="Helical" evidence="6">
    <location>
        <begin position="419"/>
        <end position="439"/>
    </location>
</feature>
<evidence type="ECO:0000256" key="3">
    <source>
        <dbReference type="ARBA" id="ARBA00022989"/>
    </source>
</evidence>
<evidence type="ECO:0000259" key="7">
    <source>
        <dbReference type="Pfam" id="PF10277"/>
    </source>
</evidence>
<feature type="domain" description="CWH43-like N-terminal" evidence="7">
    <location>
        <begin position="333"/>
        <end position="510"/>
    </location>
</feature>
<keyword evidence="3 6" id="KW-1133">Transmembrane helix</keyword>
<name>A0A2G7G9R7_9EURO</name>
<dbReference type="InterPro" id="IPR019402">
    <property type="entry name" value="CWH43_N"/>
</dbReference>
<dbReference type="EMBL" id="NEXV01000051">
    <property type="protein sequence ID" value="PIG89600.1"/>
    <property type="molecule type" value="Genomic_DNA"/>
</dbReference>
<evidence type="ECO:0000313" key="8">
    <source>
        <dbReference type="EMBL" id="PIG89600.1"/>
    </source>
</evidence>
<dbReference type="Pfam" id="PF10277">
    <property type="entry name" value="Frag1"/>
    <property type="match status" value="1"/>
</dbReference>
<feature type="transmembrane region" description="Helical" evidence="6">
    <location>
        <begin position="385"/>
        <end position="407"/>
    </location>
</feature>
<proteinExistence type="predicted"/>
<dbReference type="Proteomes" id="UP000231358">
    <property type="component" value="Unassembled WGS sequence"/>
</dbReference>
<dbReference type="GO" id="GO:0005794">
    <property type="term" value="C:Golgi apparatus"/>
    <property type="evidence" value="ECO:0007669"/>
    <property type="project" value="TreeGrafter"/>
</dbReference>
<feature type="transmembrane region" description="Helical" evidence="6">
    <location>
        <begin position="70"/>
        <end position="102"/>
    </location>
</feature>
<dbReference type="GO" id="GO:0016020">
    <property type="term" value="C:membrane"/>
    <property type="evidence" value="ECO:0007669"/>
    <property type="project" value="UniProtKB-SubCell"/>
</dbReference>
<evidence type="ECO:0000256" key="4">
    <source>
        <dbReference type="ARBA" id="ARBA00023136"/>
    </source>
</evidence>
<keyword evidence="9" id="KW-1185">Reference proteome</keyword>